<accession>A0A7W9DML9</accession>
<comment type="caution">
    <text evidence="7">The sequence shown here is derived from an EMBL/GenBank/DDBJ whole genome shotgun (WGS) entry which is preliminary data.</text>
</comment>
<sequence>MPDISYLNNVMHYLSRLPALSAGLIFLIENGLITLLVLVFGKIIQQKFATAPFVPYTYTRREWQICILTNFLNTLITYTGFWLWKHGIIRMTTNISLTIFKDFLLLFFAMDLLMFIFHYLIHKSLLYKFVHQLHHQAINPKPIDLFILHPIETISFGALWLILLLIYPFNIYAVIIYLIINVLFGMTGHLGIEPLPAKTRNLPLIKYLGTSSFHHNHHLKEDYNYGFYTSIWDRLFGTFR</sequence>
<dbReference type="InterPro" id="IPR006694">
    <property type="entry name" value="Fatty_acid_hydroxylase"/>
</dbReference>
<protein>
    <submittedName>
        <fullName evidence="7">Sterol desaturase/sphingolipid hydroxylase (Fatty acid hydroxylase superfamily)</fullName>
    </submittedName>
</protein>
<dbReference type="Pfam" id="PF04116">
    <property type="entry name" value="FA_hydroxylase"/>
    <property type="match status" value="1"/>
</dbReference>
<dbReference type="AlphaFoldDB" id="A0A7W9DML9"/>
<organism evidence="7 8">
    <name type="scientific">Pedobacter cryoconitis</name>
    <dbReference type="NCBI Taxonomy" id="188932"/>
    <lineage>
        <taxon>Bacteria</taxon>
        <taxon>Pseudomonadati</taxon>
        <taxon>Bacteroidota</taxon>
        <taxon>Sphingobacteriia</taxon>
        <taxon>Sphingobacteriales</taxon>
        <taxon>Sphingobacteriaceae</taxon>
        <taxon>Pedobacter</taxon>
    </lineage>
</organism>
<evidence type="ECO:0000256" key="4">
    <source>
        <dbReference type="ARBA" id="ARBA00023136"/>
    </source>
</evidence>
<evidence type="ECO:0000259" key="6">
    <source>
        <dbReference type="Pfam" id="PF04116"/>
    </source>
</evidence>
<evidence type="ECO:0000256" key="2">
    <source>
        <dbReference type="ARBA" id="ARBA00022692"/>
    </source>
</evidence>
<feature type="transmembrane region" description="Helical" evidence="5">
    <location>
        <begin position="171"/>
        <end position="192"/>
    </location>
</feature>
<evidence type="ECO:0000256" key="3">
    <source>
        <dbReference type="ARBA" id="ARBA00022989"/>
    </source>
</evidence>
<feature type="domain" description="Fatty acid hydroxylase" evidence="6">
    <location>
        <begin position="103"/>
        <end position="238"/>
    </location>
</feature>
<evidence type="ECO:0000313" key="8">
    <source>
        <dbReference type="Proteomes" id="UP000537718"/>
    </source>
</evidence>
<dbReference type="GO" id="GO:0005506">
    <property type="term" value="F:iron ion binding"/>
    <property type="evidence" value="ECO:0007669"/>
    <property type="project" value="InterPro"/>
</dbReference>
<dbReference type="GO" id="GO:0016491">
    <property type="term" value="F:oxidoreductase activity"/>
    <property type="evidence" value="ECO:0007669"/>
    <property type="project" value="InterPro"/>
</dbReference>
<keyword evidence="3 5" id="KW-1133">Transmembrane helix</keyword>
<proteinExistence type="predicted"/>
<evidence type="ECO:0000256" key="1">
    <source>
        <dbReference type="ARBA" id="ARBA00004370"/>
    </source>
</evidence>
<evidence type="ECO:0000313" key="7">
    <source>
        <dbReference type="EMBL" id="MBB5623305.1"/>
    </source>
</evidence>
<comment type="subcellular location">
    <subcellularLocation>
        <location evidence="1">Membrane</location>
    </subcellularLocation>
</comment>
<feature type="transmembrane region" description="Helical" evidence="5">
    <location>
        <begin position="143"/>
        <end position="165"/>
    </location>
</feature>
<evidence type="ECO:0000256" key="5">
    <source>
        <dbReference type="SAM" id="Phobius"/>
    </source>
</evidence>
<dbReference type="RefSeq" id="WP_183869419.1">
    <property type="nucleotide sequence ID" value="NZ_JACHCF010000012.1"/>
</dbReference>
<gene>
    <name evidence="7" type="ORF">HDE69_004389</name>
</gene>
<feature type="transmembrane region" description="Helical" evidence="5">
    <location>
        <begin position="20"/>
        <end position="44"/>
    </location>
</feature>
<name>A0A7W9DML9_9SPHI</name>
<feature type="transmembrane region" description="Helical" evidence="5">
    <location>
        <begin position="65"/>
        <end position="84"/>
    </location>
</feature>
<dbReference type="GO" id="GO:0008610">
    <property type="term" value="P:lipid biosynthetic process"/>
    <property type="evidence" value="ECO:0007669"/>
    <property type="project" value="InterPro"/>
</dbReference>
<dbReference type="InterPro" id="IPR050307">
    <property type="entry name" value="Sterol_Desaturase_Related"/>
</dbReference>
<dbReference type="PANTHER" id="PTHR11863">
    <property type="entry name" value="STEROL DESATURASE"/>
    <property type="match status" value="1"/>
</dbReference>
<dbReference type="GO" id="GO:0016020">
    <property type="term" value="C:membrane"/>
    <property type="evidence" value="ECO:0007669"/>
    <property type="project" value="UniProtKB-SubCell"/>
</dbReference>
<dbReference type="EMBL" id="JACHCF010000012">
    <property type="protein sequence ID" value="MBB5623305.1"/>
    <property type="molecule type" value="Genomic_DNA"/>
</dbReference>
<feature type="transmembrane region" description="Helical" evidence="5">
    <location>
        <begin position="104"/>
        <end position="122"/>
    </location>
</feature>
<dbReference type="Proteomes" id="UP000537718">
    <property type="component" value="Unassembled WGS sequence"/>
</dbReference>
<reference evidence="7 8" key="1">
    <citation type="submission" date="2020-08" db="EMBL/GenBank/DDBJ databases">
        <title>Genomic Encyclopedia of Type Strains, Phase IV (KMG-V): Genome sequencing to study the core and pangenomes of soil and plant-associated prokaryotes.</title>
        <authorList>
            <person name="Whitman W."/>
        </authorList>
    </citation>
    <scope>NUCLEOTIDE SEQUENCE [LARGE SCALE GENOMIC DNA]</scope>
    <source>
        <strain evidence="7 8">MP7CTX6</strain>
    </source>
</reference>
<keyword evidence="2 5" id="KW-0812">Transmembrane</keyword>
<keyword evidence="4 5" id="KW-0472">Membrane</keyword>